<reference evidence="5" key="1">
    <citation type="submission" date="2020-11" db="EMBL/GenBank/DDBJ databases">
        <authorList>
            <person name="Tian X."/>
        </authorList>
    </citation>
    <scope>NUCLEOTIDE SEQUENCE</scope>
</reference>
<dbReference type="PANTHER" id="PTHR21308:SF1">
    <property type="entry name" value="PHYTANOYL-COA DIOXYGENASE, PEROXISOMAL"/>
    <property type="match status" value="1"/>
</dbReference>
<evidence type="ECO:0000313" key="5">
    <source>
        <dbReference type="EMBL" id="UHN91811.1"/>
    </source>
</evidence>
<dbReference type="GO" id="GO:0048244">
    <property type="term" value="F:phytanoyl-CoA dioxygenase activity"/>
    <property type="evidence" value="ECO:0007669"/>
    <property type="project" value="UniProtKB-EC"/>
</dbReference>
<dbReference type="Gene3D" id="2.60.120.620">
    <property type="entry name" value="q2cbj1_9rhob like domain"/>
    <property type="match status" value="1"/>
</dbReference>
<dbReference type="SUPFAM" id="SSF51197">
    <property type="entry name" value="Clavaminate synthase-like"/>
    <property type="match status" value="1"/>
</dbReference>
<dbReference type="GO" id="GO:0001561">
    <property type="term" value="P:fatty acid alpha-oxidation"/>
    <property type="evidence" value="ECO:0007669"/>
    <property type="project" value="InterPro"/>
</dbReference>
<dbReference type="PANTHER" id="PTHR21308">
    <property type="entry name" value="PHYTANOYL-COA ALPHA-HYDROXYLASE"/>
    <property type="match status" value="1"/>
</dbReference>
<keyword evidence="5" id="KW-0223">Dioxygenase</keyword>
<evidence type="ECO:0000256" key="1">
    <source>
        <dbReference type="ARBA" id="ARBA00005830"/>
    </source>
</evidence>
<dbReference type="EMBL" id="MW255964">
    <property type="protein sequence ID" value="UHN91811.1"/>
    <property type="molecule type" value="mRNA"/>
</dbReference>
<dbReference type="InterPro" id="IPR008775">
    <property type="entry name" value="Phytyl_CoA_dOase-like"/>
</dbReference>
<proteinExistence type="evidence at transcript level"/>
<evidence type="ECO:0000256" key="2">
    <source>
        <dbReference type="ARBA" id="ARBA00034809"/>
    </source>
</evidence>
<name>A0A8K1XY02_9CUCU</name>
<dbReference type="AlphaFoldDB" id="A0A8K1XY02"/>
<dbReference type="EC" id="1.14.11.18" evidence="2"/>
<dbReference type="InterPro" id="IPR047128">
    <property type="entry name" value="PhyH"/>
</dbReference>
<keyword evidence="5" id="KW-0560">Oxidoreductase</keyword>
<evidence type="ECO:0000256" key="4">
    <source>
        <dbReference type="ARBA" id="ARBA00034924"/>
    </source>
</evidence>
<accession>A0A8K1XY02</accession>
<organism evidence="5">
    <name type="scientific">Epicauta chinensis</name>
    <dbReference type="NCBI Taxonomy" id="941254"/>
    <lineage>
        <taxon>Eukaryota</taxon>
        <taxon>Metazoa</taxon>
        <taxon>Ecdysozoa</taxon>
        <taxon>Arthropoda</taxon>
        <taxon>Hexapoda</taxon>
        <taxon>Insecta</taxon>
        <taxon>Pterygota</taxon>
        <taxon>Neoptera</taxon>
        <taxon>Endopterygota</taxon>
        <taxon>Coleoptera</taxon>
        <taxon>Polyphaga</taxon>
        <taxon>Cucujiformia</taxon>
        <taxon>Meloidae</taxon>
        <taxon>Meloinae</taxon>
        <taxon>Epicauta</taxon>
    </lineage>
</organism>
<dbReference type="Pfam" id="PF05721">
    <property type="entry name" value="PhyH"/>
    <property type="match status" value="1"/>
</dbReference>
<protein>
    <recommendedName>
        <fullName evidence="2">phytanoyl-CoA dioxygenase</fullName>
        <ecNumber evidence="2">1.14.11.18</ecNumber>
    </recommendedName>
    <alternativeName>
        <fullName evidence="3">Phytanic acid oxidase</fullName>
    </alternativeName>
    <alternativeName>
        <fullName evidence="4">Phytanoyl-CoA alpha-hydroxylase</fullName>
    </alternativeName>
</protein>
<comment type="similarity">
    <text evidence="1">Belongs to the PhyH family.</text>
</comment>
<sequence>MADFTYTVPGSGVLSQEQRQFYEDNGYIVFKNYVNHDFLDRAKARFIEIIEGRVKKGFMVILKDFSLTNKEGEERVTKIQDWLYDDVLFDYANNRRLLDVVETFTGPNITAVHSMLINKPPQGDPQFSYHHVHQDLHFFPFRPSERIVAALTAIEPMTPENGCLYVVPGTHKGQFYPHTYPEGFRFKFYHGIYQLNPDDLPKTYIRLEKGDVIFFHPLILHGSGANLSTGFRKVICCHFASSNCKMVKLEGTQAILAKEVEALFAKRGVTLEYFDLWRAKSRLVQGPVGELQRFPSQL</sequence>
<evidence type="ECO:0000256" key="3">
    <source>
        <dbReference type="ARBA" id="ARBA00034921"/>
    </source>
</evidence>